<dbReference type="InterPro" id="IPR000182">
    <property type="entry name" value="GNAT_dom"/>
</dbReference>
<dbReference type="PANTHER" id="PTHR43617">
    <property type="entry name" value="L-AMINO ACID N-ACETYLTRANSFERASE"/>
    <property type="match status" value="1"/>
</dbReference>
<dbReference type="Pfam" id="PF13527">
    <property type="entry name" value="Acetyltransf_9"/>
    <property type="match status" value="1"/>
</dbReference>
<sequence>MVIIRAEQPADIPAIARVNELAFGRKNEGKLVDLIRHSEHFIPELSLVAEENGEIAGHILFSSAMIEREGSVQPMITLAPMAVVPGQQGKGIGSQLVREGLRVCRELGHPLVVVLGHSTFYPKFGFVISKEKGIHPPFPVPDDVFMVCELEEGAAARFQGTVQYPPAFGAV</sequence>
<dbReference type="EMBL" id="JANCLT010000012">
    <property type="protein sequence ID" value="MCP8970592.1"/>
    <property type="molecule type" value="Genomic_DNA"/>
</dbReference>
<organism evidence="2 3">
    <name type="scientific">Ectobacillus ponti</name>
    <dbReference type="NCBI Taxonomy" id="2961894"/>
    <lineage>
        <taxon>Bacteria</taxon>
        <taxon>Bacillati</taxon>
        <taxon>Bacillota</taxon>
        <taxon>Bacilli</taxon>
        <taxon>Bacillales</taxon>
        <taxon>Bacillaceae</taxon>
        <taxon>Ectobacillus</taxon>
    </lineage>
</organism>
<protein>
    <submittedName>
        <fullName evidence="2">N-acetyltransferase</fullName>
    </submittedName>
</protein>
<evidence type="ECO:0000313" key="2">
    <source>
        <dbReference type="EMBL" id="MCP8970592.1"/>
    </source>
</evidence>
<dbReference type="Proteomes" id="UP001156102">
    <property type="component" value="Unassembled WGS sequence"/>
</dbReference>
<accession>A0AA41X874</accession>
<dbReference type="SUPFAM" id="SSF55729">
    <property type="entry name" value="Acyl-CoA N-acyltransferases (Nat)"/>
    <property type="match status" value="1"/>
</dbReference>
<dbReference type="PANTHER" id="PTHR43617:SF2">
    <property type="entry name" value="UPF0039 PROTEIN SLL0451"/>
    <property type="match status" value="1"/>
</dbReference>
<evidence type="ECO:0000259" key="1">
    <source>
        <dbReference type="PROSITE" id="PS51186"/>
    </source>
</evidence>
<proteinExistence type="predicted"/>
<keyword evidence="3" id="KW-1185">Reference proteome</keyword>
<dbReference type="PROSITE" id="PS51186">
    <property type="entry name" value="GNAT"/>
    <property type="match status" value="1"/>
</dbReference>
<dbReference type="AlphaFoldDB" id="A0AA41X874"/>
<name>A0AA41X874_9BACI</name>
<dbReference type="GO" id="GO:0016747">
    <property type="term" value="F:acyltransferase activity, transferring groups other than amino-acyl groups"/>
    <property type="evidence" value="ECO:0007669"/>
    <property type="project" value="InterPro"/>
</dbReference>
<reference evidence="2" key="1">
    <citation type="submission" date="2022-07" db="EMBL/GenBank/DDBJ databases">
        <authorList>
            <person name="Li W.-J."/>
            <person name="Deng Q.-Q."/>
        </authorList>
    </citation>
    <scope>NUCLEOTIDE SEQUENCE</scope>
    <source>
        <strain evidence="2">SYSU M60031</strain>
    </source>
</reference>
<dbReference type="InterPro" id="IPR016181">
    <property type="entry name" value="Acyl_CoA_acyltransferase"/>
</dbReference>
<dbReference type="InterPro" id="IPR050276">
    <property type="entry name" value="MshD_Acetyltransferase"/>
</dbReference>
<dbReference type="Gene3D" id="3.40.630.30">
    <property type="match status" value="1"/>
</dbReference>
<feature type="domain" description="N-acetyltransferase" evidence="1">
    <location>
        <begin position="2"/>
        <end position="151"/>
    </location>
</feature>
<dbReference type="RefSeq" id="WP_254760506.1">
    <property type="nucleotide sequence ID" value="NZ_JANCLT010000012.1"/>
</dbReference>
<dbReference type="CDD" id="cd04301">
    <property type="entry name" value="NAT_SF"/>
    <property type="match status" value="1"/>
</dbReference>
<evidence type="ECO:0000313" key="3">
    <source>
        <dbReference type="Proteomes" id="UP001156102"/>
    </source>
</evidence>
<comment type="caution">
    <text evidence="2">The sequence shown here is derived from an EMBL/GenBank/DDBJ whole genome shotgun (WGS) entry which is preliminary data.</text>
</comment>
<gene>
    <name evidence="2" type="ORF">NK662_18905</name>
</gene>